<keyword evidence="2" id="KW-1185">Reference proteome</keyword>
<organism evidence="1 2">
    <name type="scientific">Candidatus Rhabdochlamydia porcellionis</name>
    <dbReference type="NCBI Taxonomy" id="225148"/>
    <lineage>
        <taxon>Bacteria</taxon>
        <taxon>Pseudomonadati</taxon>
        <taxon>Chlamydiota</taxon>
        <taxon>Chlamydiia</taxon>
        <taxon>Parachlamydiales</taxon>
        <taxon>Candidatus Rhabdochlamydiaceae</taxon>
        <taxon>Candidatus Rhabdochlamydia</taxon>
    </lineage>
</organism>
<dbReference type="PANTHER" id="PTHR41317">
    <property type="entry name" value="PD-(D_E)XK NUCLEASE FAMILY TRANSPOSASE"/>
    <property type="match status" value="1"/>
</dbReference>
<reference evidence="1 2" key="1">
    <citation type="submission" date="2020-01" db="EMBL/GenBank/DDBJ databases">
        <authorList>
            <person name="Sixt B."/>
            <person name="Schulz F."/>
            <person name="Kostanjsek R."/>
            <person name="Koestlbacher S."/>
            <person name="Collingro A."/>
            <person name="Toenshoff E."/>
            <person name="Horn M."/>
        </authorList>
    </citation>
    <scope>NUCLEOTIDE SEQUENCE [LARGE SCALE GENOMIC DNA]</scope>
    <source>
        <strain evidence="1 2">15C</strain>
    </source>
</reference>
<dbReference type="Proteomes" id="UP000822862">
    <property type="component" value="Chromosome"/>
</dbReference>
<protein>
    <submittedName>
        <fullName evidence="1">Transposase</fullName>
    </submittedName>
</protein>
<evidence type="ECO:0000313" key="1">
    <source>
        <dbReference type="EMBL" id="QZA58613.1"/>
    </source>
</evidence>
<evidence type="ECO:0000313" key="2">
    <source>
        <dbReference type="Proteomes" id="UP000822862"/>
    </source>
</evidence>
<dbReference type="Pfam" id="PF12784">
    <property type="entry name" value="PDDEXK_2"/>
    <property type="match status" value="1"/>
</dbReference>
<dbReference type="PANTHER" id="PTHR41317:SF1">
    <property type="entry name" value="PD-(D_E)XK NUCLEASE FAMILY TRANSPOSASE"/>
    <property type="match status" value="1"/>
</dbReference>
<sequence>MALSKYLDPKNDIAFKKIFGTEKNKDILMHFLNDILGFSEDALIMDIEFLSPILPPKIAVKKQSIVDVLCKDKKGIKYIIEMQVTKSRGFEKRAQYYASQVYGNQANVGDEYHGLKEIIFIAIADCIIFPNKSHYKSDHVILDKATYEHNLKDFYFTFIELPKFNKSKEELSTIEEKWCYFFKHAHETTEAELQKVIGRDTIIHRAYTALDQFHWTERDLATYEELKRIHMDNKAAIAQQIYEMENAKTEGRAEGRTEGRVEGEAIGIEKEKMQTAKRLLQTGCGIDLIVQATNLPREQIESLKNKELFVA</sequence>
<dbReference type="RefSeq" id="WP_194845791.1">
    <property type="nucleotide sequence ID" value="NZ_CP075585.1"/>
</dbReference>
<accession>A0ABX8Z142</accession>
<name>A0ABX8Z142_9BACT</name>
<dbReference type="InterPro" id="IPR010106">
    <property type="entry name" value="RpnA"/>
</dbReference>
<dbReference type="EMBL" id="CP075585">
    <property type="protein sequence ID" value="QZA58613.1"/>
    <property type="molecule type" value="Genomic_DNA"/>
</dbReference>
<proteinExistence type="predicted"/>
<dbReference type="NCBIfam" id="TIGR01784">
    <property type="entry name" value="T_den_put_tspse"/>
    <property type="match status" value="1"/>
</dbReference>
<gene>
    <name evidence="1" type="ORF">RHAB15C_0000490</name>
</gene>
<reference evidence="1 2" key="2">
    <citation type="submission" date="2021-05" db="EMBL/GenBank/DDBJ databases">
        <title>Ecology and evolution of chlamydial symbionts of arthropods.</title>
        <authorList>
            <person name="Halter T."/>
            <person name="Sixt B.S."/>
            <person name="Toenshoff E.R."/>
            <person name="Koestlbacher S."/>
            <person name="Schulz F."/>
            <person name="Kostanjsek R."/>
            <person name="Collingro A."/>
            <person name="Hendrickx F."/>
            <person name="Horn M."/>
        </authorList>
    </citation>
    <scope>NUCLEOTIDE SEQUENCE [LARGE SCALE GENOMIC DNA]</scope>
    <source>
        <strain evidence="1 2">15C</strain>
    </source>
</reference>